<organism evidence="2 3">
    <name type="scientific">Protaetiibacter intestinalis</name>
    <dbReference type="NCBI Taxonomy" id="2419774"/>
    <lineage>
        <taxon>Bacteria</taxon>
        <taxon>Bacillati</taxon>
        <taxon>Actinomycetota</taxon>
        <taxon>Actinomycetes</taxon>
        <taxon>Micrococcales</taxon>
        <taxon>Microbacteriaceae</taxon>
        <taxon>Protaetiibacter</taxon>
    </lineage>
</organism>
<keyword evidence="1" id="KW-0472">Membrane</keyword>
<keyword evidence="1" id="KW-0812">Transmembrane</keyword>
<dbReference type="Proteomes" id="UP000278886">
    <property type="component" value="Chromosome"/>
</dbReference>
<sequence>MIVVGYLLWALSVFAIAGGIAAAVIATRLRRPVVALLAVVPVGGGLLAAAFRLELLPEPHAFGVVLGIGFAALGVLAGNPLTVYVLDLATRDTIRRGAHGGILIRREGTGEEREVLRGGTTIGYLERAAIVGSIAVGHPEVIAALIAVKGLGRFSELESSAARERFIIGTLASMGWAGACALLVALTLG</sequence>
<dbReference type="EMBL" id="CP032630">
    <property type="protein sequence ID" value="AYF99339.1"/>
    <property type="molecule type" value="Genomic_DNA"/>
</dbReference>
<reference evidence="3" key="1">
    <citation type="submission" date="2018-09" db="EMBL/GenBank/DDBJ databases">
        <title>Genome sequencing of strain 2DFWR-13.</title>
        <authorList>
            <person name="Heo J."/>
            <person name="Kim S.-J."/>
            <person name="Kwon S.-W."/>
        </authorList>
    </citation>
    <scope>NUCLEOTIDE SEQUENCE [LARGE SCALE GENOMIC DNA]</scope>
    <source>
        <strain evidence="3">2DFWR-13</strain>
    </source>
</reference>
<feature type="transmembrane region" description="Helical" evidence="1">
    <location>
        <begin position="33"/>
        <end position="51"/>
    </location>
</feature>
<feature type="transmembrane region" description="Helical" evidence="1">
    <location>
        <begin position="6"/>
        <end position="26"/>
    </location>
</feature>
<keyword evidence="1" id="KW-1133">Transmembrane helix</keyword>
<gene>
    <name evidence="2" type="ORF">D7I47_14515</name>
</gene>
<feature type="transmembrane region" description="Helical" evidence="1">
    <location>
        <begin position="63"/>
        <end position="86"/>
    </location>
</feature>
<dbReference type="AlphaFoldDB" id="A0A387BEK3"/>
<dbReference type="KEGG" id="lyd:D7I47_14515"/>
<proteinExistence type="predicted"/>
<dbReference type="OrthoDB" id="3388334at2"/>
<evidence type="ECO:0000313" key="3">
    <source>
        <dbReference type="Proteomes" id="UP000278886"/>
    </source>
</evidence>
<keyword evidence="3" id="KW-1185">Reference proteome</keyword>
<accession>A0A387BEK3</accession>
<evidence type="ECO:0000256" key="1">
    <source>
        <dbReference type="SAM" id="Phobius"/>
    </source>
</evidence>
<name>A0A387BEK3_9MICO</name>
<evidence type="ECO:0000313" key="2">
    <source>
        <dbReference type="EMBL" id="AYF99339.1"/>
    </source>
</evidence>
<protein>
    <submittedName>
        <fullName evidence="2">Uncharacterized protein</fullName>
    </submittedName>
</protein>
<feature type="transmembrane region" description="Helical" evidence="1">
    <location>
        <begin position="166"/>
        <end position="188"/>
    </location>
</feature>